<gene>
    <name evidence="7" type="ORF">ACFPYL_16520</name>
</gene>
<keyword evidence="5 6" id="KW-0472">Membrane</keyword>
<name>A0ABW1LML7_9ACTN</name>
<feature type="transmembrane region" description="Helical" evidence="6">
    <location>
        <begin position="351"/>
        <end position="370"/>
    </location>
</feature>
<proteinExistence type="predicted"/>
<comment type="caution">
    <text evidence="7">The sequence shown here is derived from an EMBL/GenBank/DDBJ whole genome shotgun (WGS) entry which is preliminary data.</text>
</comment>
<feature type="transmembrane region" description="Helical" evidence="6">
    <location>
        <begin position="33"/>
        <end position="54"/>
    </location>
</feature>
<evidence type="ECO:0000313" key="7">
    <source>
        <dbReference type="EMBL" id="MFC6044696.1"/>
    </source>
</evidence>
<keyword evidence="2" id="KW-1003">Cell membrane</keyword>
<evidence type="ECO:0000256" key="4">
    <source>
        <dbReference type="ARBA" id="ARBA00022989"/>
    </source>
</evidence>
<evidence type="ECO:0000256" key="2">
    <source>
        <dbReference type="ARBA" id="ARBA00022475"/>
    </source>
</evidence>
<dbReference type="PANTHER" id="PTHR42770:SF7">
    <property type="entry name" value="MEMBRANE PROTEIN"/>
    <property type="match status" value="1"/>
</dbReference>
<evidence type="ECO:0000256" key="5">
    <source>
        <dbReference type="ARBA" id="ARBA00023136"/>
    </source>
</evidence>
<feature type="transmembrane region" description="Helical" evidence="6">
    <location>
        <begin position="256"/>
        <end position="276"/>
    </location>
</feature>
<reference evidence="8" key="1">
    <citation type="journal article" date="2019" name="Int. J. Syst. Evol. Microbiol.">
        <title>The Global Catalogue of Microorganisms (GCM) 10K type strain sequencing project: providing services to taxonomists for standard genome sequencing and annotation.</title>
        <authorList>
            <consortium name="The Broad Institute Genomics Platform"/>
            <consortium name="The Broad Institute Genome Sequencing Center for Infectious Disease"/>
            <person name="Wu L."/>
            <person name="Ma J."/>
        </authorList>
    </citation>
    <scope>NUCLEOTIDE SEQUENCE [LARGE SCALE GENOMIC DNA]</scope>
    <source>
        <strain evidence="8">CCUG 54522</strain>
    </source>
</reference>
<feature type="transmembrane region" description="Helical" evidence="6">
    <location>
        <begin position="390"/>
        <end position="407"/>
    </location>
</feature>
<keyword evidence="8" id="KW-1185">Reference proteome</keyword>
<evidence type="ECO:0000313" key="8">
    <source>
        <dbReference type="Proteomes" id="UP001596135"/>
    </source>
</evidence>
<dbReference type="EMBL" id="JBHSRJ010000005">
    <property type="protein sequence ID" value="MFC6044696.1"/>
    <property type="molecule type" value="Genomic_DNA"/>
</dbReference>
<evidence type="ECO:0000256" key="6">
    <source>
        <dbReference type="SAM" id="Phobius"/>
    </source>
</evidence>
<dbReference type="RefSeq" id="WP_379156510.1">
    <property type="nucleotide sequence ID" value="NZ_JBHSRJ010000005.1"/>
</dbReference>
<feature type="transmembrane region" description="Helical" evidence="6">
    <location>
        <begin position="183"/>
        <end position="202"/>
    </location>
</feature>
<dbReference type="Gene3D" id="1.20.1740.10">
    <property type="entry name" value="Amino acid/polyamine transporter I"/>
    <property type="match status" value="1"/>
</dbReference>
<feature type="transmembrane region" description="Helical" evidence="6">
    <location>
        <begin position="66"/>
        <end position="86"/>
    </location>
</feature>
<keyword evidence="3 6" id="KW-0812">Transmembrane</keyword>
<dbReference type="PANTHER" id="PTHR42770">
    <property type="entry name" value="AMINO ACID TRANSPORTER-RELATED"/>
    <property type="match status" value="1"/>
</dbReference>
<sequence>MADTTSGPSRGASPRRGLVLRDRNRLDGLERRSLPFGSVLAQSLAGAMPAAMALSTPALLSRVVGPGAWVSVLLAGTVLALVNACVCQFSTRVAASGSLFSFAAQGLGGFGALVVAVSMFLSYSTLAGWALAQSAVFTSRMTHDRASGDEFGQWTYVLVIAGFALVCLLVMSIGVRRAGRITLSVEAFTLLVLVGLLVAAAVERGGIGTSALSLEGADPERILRGTLSMFSIFFCFKSAASLGAETAQPFKYVPRATSTALLMMTGLSLVAVLVVTPTGAELPRGSGGSTAFWLPSGTHDHVDQLTRLMRLLCNLGCVLAVWASLARLVFSCARSGLLPRRFGRTHPSLRTPIPALVLTGVLVVGPALVWTVFSSDIREVEHLLVSASDIGFFLMYAVTCAAIPPFLRRIDETFTGAVVVARLGVAAISVAVVLTIWYEHRDGEVVSLLTLTGLVAVAAVWSAIARRRGLGPADFRVHDETVATDVYAGAGR</sequence>
<organism evidence="7 8">
    <name type="scientific">Nocardioides hankookensis</name>
    <dbReference type="NCBI Taxonomy" id="443157"/>
    <lineage>
        <taxon>Bacteria</taxon>
        <taxon>Bacillati</taxon>
        <taxon>Actinomycetota</taxon>
        <taxon>Actinomycetes</taxon>
        <taxon>Propionibacteriales</taxon>
        <taxon>Nocardioidaceae</taxon>
        <taxon>Nocardioides</taxon>
    </lineage>
</organism>
<feature type="transmembrane region" description="Helical" evidence="6">
    <location>
        <begin position="419"/>
        <end position="439"/>
    </location>
</feature>
<feature type="transmembrane region" description="Helical" evidence="6">
    <location>
        <begin position="151"/>
        <end position="171"/>
    </location>
</feature>
<feature type="transmembrane region" description="Helical" evidence="6">
    <location>
        <begin position="445"/>
        <end position="464"/>
    </location>
</feature>
<feature type="transmembrane region" description="Helical" evidence="6">
    <location>
        <begin position="222"/>
        <end position="244"/>
    </location>
</feature>
<accession>A0ABW1LML7</accession>
<dbReference type="Pfam" id="PF13520">
    <property type="entry name" value="AA_permease_2"/>
    <property type="match status" value="1"/>
</dbReference>
<feature type="transmembrane region" description="Helical" evidence="6">
    <location>
        <begin position="308"/>
        <end position="330"/>
    </location>
</feature>
<evidence type="ECO:0000256" key="1">
    <source>
        <dbReference type="ARBA" id="ARBA00004651"/>
    </source>
</evidence>
<dbReference type="Proteomes" id="UP001596135">
    <property type="component" value="Unassembled WGS sequence"/>
</dbReference>
<evidence type="ECO:0000256" key="3">
    <source>
        <dbReference type="ARBA" id="ARBA00022692"/>
    </source>
</evidence>
<comment type="subcellular location">
    <subcellularLocation>
        <location evidence="1">Cell membrane</location>
        <topology evidence="1">Multi-pass membrane protein</topology>
    </subcellularLocation>
</comment>
<feature type="transmembrane region" description="Helical" evidence="6">
    <location>
        <begin position="107"/>
        <end position="131"/>
    </location>
</feature>
<dbReference type="InterPro" id="IPR002293">
    <property type="entry name" value="AA/rel_permease1"/>
</dbReference>
<dbReference type="PIRSF" id="PIRSF006060">
    <property type="entry name" value="AA_transporter"/>
    <property type="match status" value="1"/>
</dbReference>
<keyword evidence="4 6" id="KW-1133">Transmembrane helix</keyword>
<dbReference type="InterPro" id="IPR050367">
    <property type="entry name" value="APC_superfamily"/>
</dbReference>
<protein>
    <submittedName>
        <fullName evidence="7">APC family permease</fullName>
    </submittedName>
</protein>